<dbReference type="GO" id="GO:0016787">
    <property type="term" value="F:hydrolase activity"/>
    <property type="evidence" value="ECO:0007669"/>
    <property type="project" value="UniProtKB-KW"/>
</dbReference>
<dbReference type="OrthoDB" id="9775889at2"/>
<dbReference type="InterPro" id="IPR001223">
    <property type="entry name" value="Glyco_hydro18_cat"/>
</dbReference>
<gene>
    <name evidence="3" type="ORF">TresaDRAFT_0454</name>
</gene>
<keyword evidence="1" id="KW-0732">Signal</keyword>
<keyword evidence="4" id="KW-1185">Reference proteome</keyword>
<evidence type="ECO:0000259" key="2">
    <source>
        <dbReference type="PROSITE" id="PS51910"/>
    </source>
</evidence>
<protein>
    <submittedName>
        <fullName evidence="3">Glycoside hydrolase family 18</fullName>
    </submittedName>
</protein>
<feature type="signal peptide" evidence="1">
    <location>
        <begin position="1"/>
        <end position="29"/>
    </location>
</feature>
<dbReference type="PANTHER" id="PTHR46066:SF2">
    <property type="entry name" value="CHITINASE DOMAIN-CONTAINING PROTEIN 1"/>
    <property type="match status" value="1"/>
</dbReference>
<dbReference type="PANTHER" id="PTHR46066">
    <property type="entry name" value="CHITINASE DOMAIN-CONTAINING PROTEIN 1 FAMILY MEMBER"/>
    <property type="match status" value="1"/>
</dbReference>
<accession>H7EMN2</accession>
<evidence type="ECO:0000313" key="3">
    <source>
        <dbReference type="EMBL" id="EIC01317.1"/>
    </source>
</evidence>
<dbReference type="Gene3D" id="3.10.50.10">
    <property type="match status" value="1"/>
</dbReference>
<evidence type="ECO:0000256" key="1">
    <source>
        <dbReference type="SAM" id="SignalP"/>
    </source>
</evidence>
<dbReference type="PATRIC" id="fig|907348.3.peg.2205"/>
<dbReference type="STRING" id="907348.TresaDRAFT_0454"/>
<sequence>MKKVQKRKGGTITAAFALAIMLSSFSCQSAKTIEAEMDAEEEYVPDIETVSDERAEAILDEAATIDALAFKEIWGYVMEGREGEFSAKYPITDVGYFVSAVNVYSEMPPVPPKSKFFKNFKGRVHVVTSVDSQSQTHLLLSPDLPLRERIAEQMVKAAETYDGLQIDWENIPKKDAENFFELLRIVRKKLPAGKTLSIATKARLRTLADDPFAYAPLAELTDKIIIMAYDEHWSTSRPGAIASTGWGKRIASYAQTQIPADKLIMGLSFYGRTWLSAPVRGQAWYNSGIERIKRENGVTEVQRDAYGIPHFSFKEEATITGWYDDIDSLKIRCDAYAKMGIDRIAFWRVGQENPDFWKCLRISAEKE</sequence>
<dbReference type="eggNOG" id="COG3858">
    <property type="taxonomic scope" value="Bacteria"/>
</dbReference>
<dbReference type="AlphaFoldDB" id="H7EMN2"/>
<reference evidence="3 4" key="1">
    <citation type="submission" date="2011-09" db="EMBL/GenBank/DDBJ databases">
        <title>The draft genome of Treponema saccharophilum DSM 2985.</title>
        <authorList>
            <consortium name="US DOE Joint Genome Institute (JGI-PGF)"/>
            <person name="Lucas S."/>
            <person name="Copeland A."/>
            <person name="Lapidus A."/>
            <person name="Glavina del Rio T."/>
            <person name="Dalin E."/>
            <person name="Tice H."/>
            <person name="Bruce D."/>
            <person name="Goodwin L."/>
            <person name="Pitluck S."/>
            <person name="Peters L."/>
            <person name="Kyrpides N."/>
            <person name="Mavromatis K."/>
            <person name="Ivanova N."/>
            <person name="Markowitz V."/>
            <person name="Cheng J.-F."/>
            <person name="Hugenholtz P."/>
            <person name="Woyke T."/>
            <person name="Wu D."/>
            <person name="Gronow S."/>
            <person name="Wellnitz S."/>
            <person name="Brambilla E."/>
            <person name="Klenk H.-P."/>
            <person name="Eisen J.A."/>
        </authorList>
    </citation>
    <scope>NUCLEOTIDE SEQUENCE [LARGE SCALE GENOMIC DNA]</scope>
    <source>
        <strain evidence="3 4">DSM 2985</strain>
    </source>
</reference>
<dbReference type="Proteomes" id="UP000003571">
    <property type="component" value="Unassembled WGS sequence"/>
</dbReference>
<dbReference type="InterPro" id="IPR029070">
    <property type="entry name" value="Chitinase_insertion_sf"/>
</dbReference>
<dbReference type="PROSITE" id="PS51257">
    <property type="entry name" value="PROKAR_LIPOPROTEIN"/>
    <property type="match status" value="1"/>
</dbReference>
<dbReference type="InterPro" id="IPR011583">
    <property type="entry name" value="Chitinase_II/V-like_cat"/>
</dbReference>
<feature type="chain" id="PRO_5003608849" evidence="1">
    <location>
        <begin position="30"/>
        <end position="367"/>
    </location>
</feature>
<dbReference type="RefSeq" id="WP_002705623.1">
    <property type="nucleotide sequence ID" value="NZ_AGRW01000051.1"/>
</dbReference>
<dbReference type="EMBL" id="AGRW01000051">
    <property type="protein sequence ID" value="EIC01317.1"/>
    <property type="molecule type" value="Genomic_DNA"/>
</dbReference>
<dbReference type="PROSITE" id="PS51910">
    <property type="entry name" value="GH18_2"/>
    <property type="match status" value="1"/>
</dbReference>
<dbReference type="Gene3D" id="3.20.20.80">
    <property type="entry name" value="Glycosidases"/>
    <property type="match status" value="1"/>
</dbReference>
<organism evidence="3 4">
    <name type="scientific">Treponema saccharophilum DSM 2985</name>
    <dbReference type="NCBI Taxonomy" id="907348"/>
    <lineage>
        <taxon>Bacteria</taxon>
        <taxon>Pseudomonadati</taxon>
        <taxon>Spirochaetota</taxon>
        <taxon>Spirochaetia</taxon>
        <taxon>Spirochaetales</taxon>
        <taxon>Treponemataceae</taxon>
        <taxon>Treponema</taxon>
    </lineage>
</organism>
<dbReference type="SUPFAM" id="SSF51445">
    <property type="entry name" value="(Trans)glycosidases"/>
    <property type="match status" value="1"/>
</dbReference>
<feature type="domain" description="GH18" evidence="2">
    <location>
        <begin position="71"/>
        <end position="367"/>
    </location>
</feature>
<keyword evidence="3" id="KW-0378">Hydrolase</keyword>
<dbReference type="GO" id="GO:0005975">
    <property type="term" value="P:carbohydrate metabolic process"/>
    <property type="evidence" value="ECO:0007669"/>
    <property type="project" value="InterPro"/>
</dbReference>
<dbReference type="GO" id="GO:0008061">
    <property type="term" value="F:chitin binding"/>
    <property type="evidence" value="ECO:0007669"/>
    <property type="project" value="InterPro"/>
</dbReference>
<proteinExistence type="predicted"/>
<dbReference type="InterPro" id="IPR017853">
    <property type="entry name" value="GH"/>
</dbReference>
<evidence type="ECO:0000313" key="4">
    <source>
        <dbReference type="Proteomes" id="UP000003571"/>
    </source>
</evidence>
<dbReference type="Pfam" id="PF00704">
    <property type="entry name" value="Glyco_hydro_18"/>
    <property type="match status" value="1"/>
</dbReference>
<comment type="caution">
    <text evidence="3">The sequence shown here is derived from an EMBL/GenBank/DDBJ whole genome shotgun (WGS) entry which is preliminary data.</text>
</comment>
<dbReference type="SMART" id="SM00636">
    <property type="entry name" value="Glyco_18"/>
    <property type="match status" value="1"/>
</dbReference>
<name>H7EMN2_9SPIR</name>